<dbReference type="PANTHER" id="PTHR42949">
    <property type="entry name" value="ANAEROBIC GLYCEROL-3-PHOSPHATE DEHYDROGENASE SUBUNIT B"/>
    <property type="match status" value="1"/>
</dbReference>
<protein>
    <submittedName>
        <fullName evidence="3">Pyridine nucleotide-disulfide oxidoreductase</fullName>
    </submittedName>
</protein>
<dbReference type="STRING" id="706587.Desti_2492"/>
<dbReference type="SUPFAM" id="SSF51905">
    <property type="entry name" value="FAD/NAD(P)-binding domain"/>
    <property type="match status" value="1"/>
</dbReference>
<dbReference type="AlphaFoldDB" id="I4C6I1"/>
<name>I4C6I1_DESTA</name>
<dbReference type="PRINTS" id="PR00411">
    <property type="entry name" value="PNDRDTASEI"/>
</dbReference>
<feature type="domain" description="FAD/NAD(P)-binding" evidence="2">
    <location>
        <begin position="5"/>
        <end position="330"/>
    </location>
</feature>
<evidence type="ECO:0000313" key="4">
    <source>
        <dbReference type="Proteomes" id="UP000006055"/>
    </source>
</evidence>
<dbReference type="InterPro" id="IPR051691">
    <property type="entry name" value="Metab_Enz_Cyan_OpOx_G3PDH"/>
</dbReference>
<dbReference type="GO" id="GO:0016491">
    <property type="term" value="F:oxidoreductase activity"/>
    <property type="evidence" value="ECO:0007669"/>
    <property type="project" value="UniProtKB-KW"/>
</dbReference>
<reference evidence="4" key="1">
    <citation type="submission" date="2012-06" db="EMBL/GenBank/DDBJ databases">
        <title>Complete sequence of chromosome of Desulfomonile tiedjei DSM 6799.</title>
        <authorList>
            <person name="Lucas S."/>
            <person name="Copeland A."/>
            <person name="Lapidus A."/>
            <person name="Glavina del Rio T."/>
            <person name="Dalin E."/>
            <person name="Tice H."/>
            <person name="Bruce D."/>
            <person name="Goodwin L."/>
            <person name="Pitluck S."/>
            <person name="Peters L."/>
            <person name="Ovchinnikova G."/>
            <person name="Zeytun A."/>
            <person name="Lu M."/>
            <person name="Kyrpides N."/>
            <person name="Mavromatis K."/>
            <person name="Ivanova N."/>
            <person name="Brettin T."/>
            <person name="Detter J.C."/>
            <person name="Han C."/>
            <person name="Larimer F."/>
            <person name="Land M."/>
            <person name="Hauser L."/>
            <person name="Markowitz V."/>
            <person name="Cheng J.-F."/>
            <person name="Hugenholtz P."/>
            <person name="Woyke T."/>
            <person name="Wu D."/>
            <person name="Spring S."/>
            <person name="Schroeder M."/>
            <person name="Brambilla E."/>
            <person name="Klenk H.-P."/>
            <person name="Eisen J.A."/>
        </authorList>
    </citation>
    <scope>NUCLEOTIDE SEQUENCE [LARGE SCALE GENOMIC DNA]</scope>
    <source>
        <strain evidence="4">ATCC 49306 / DSM 6799 / DCB-1</strain>
    </source>
</reference>
<keyword evidence="4" id="KW-1185">Reference proteome</keyword>
<evidence type="ECO:0000313" key="3">
    <source>
        <dbReference type="EMBL" id="AFM25172.1"/>
    </source>
</evidence>
<dbReference type="PRINTS" id="PR00368">
    <property type="entry name" value="FADPNR"/>
</dbReference>
<dbReference type="InterPro" id="IPR036188">
    <property type="entry name" value="FAD/NAD-bd_sf"/>
</dbReference>
<dbReference type="KEGG" id="dti:Desti_2492"/>
<sequence>MDRPIVIVGGGVAGLTVARLLAGNGIKSIVVERENNLGGHVGQWACMATDTCLRCHCCSVEEMVNYALTSDMIEVRTGWELASFSPSAGIAKEALLKQTGTAREEIEQAEALVITTGFQPYNPAEKILLGHGRLDQVFTLAEVDSLLRTDKLSLFTGDRDGLKVAFFQCVGSRDASSGGNYCSQYCCQAALRMALKLIHEDPRIAVTLFYIDLQLAGKYGGALLKAAQDKGVRLLQGVPGEIRNSNDSLEVIIESQGQNLHETFDRAILSIGQRPNALESFVEQLGLSADDFGFIQSKDTLDSSRTSVADVYVAGTCCGPKNIENTVSHAGQTAEAIMADLRRKGI</sequence>
<dbReference type="InterPro" id="IPR023753">
    <property type="entry name" value="FAD/NAD-binding_dom"/>
</dbReference>
<dbReference type="Proteomes" id="UP000006055">
    <property type="component" value="Chromosome"/>
</dbReference>
<accession>I4C6I1</accession>
<keyword evidence="1" id="KW-0560">Oxidoreductase</keyword>
<dbReference type="eggNOG" id="COG1148">
    <property type="taxonomic scope" value="Bacteria"/>
</dbReference>
<dbReference type="Gene3D" id="3.50.50.60">
    <property type="entry name" value="FAD/NAD(P)-binding domain"/>
    <property type="match status" value="3"/>
</dbReference>
<dbReference type="Pfam" id="PF07992">
    <property type="entry name" value="Pyr_redox_2"/>
    <property type="match status" value="1"/>
</dbReference>
<evidence type="ECO:0000256" key="1">
    <source>
        <dbReference type="ARBA" id="ARBA00023002"/>
    </source>
</evidence>
<dbReference type="EMBL" id="CP003360">
    <property type="protein sequence ID" value="AFM25172.1"/>
    <property type="molecule type" value="Genomic_DNA"/>
</dbReference>
<dbReference type="PANTHER" id="PTHR42949:SF3">
    <property type="entry name" value="ANAEROBIC GLYCEROL-3-PHOSPHATE DEHYDROGENASE SUBUNIT B"/>
    <property type="match status" value="1"/>
</dbReference>
<proteinExistence type="predicted"/>
<gene>
    <name evidence="3" type="ordered locus">Desti_2492</name>
</gene>
<evidence type="ECO:0000259" key="2">
    <source>
        <dbReference type="Pfam" id="PF07992"/>
    </source>
</evidence>
<dbReference type="HOGENOM" id="CLU_020302_1_0_7"/>
<organism evidence="3 4">
    <name type="scientific">Desulfomonile tiedjei (strain ATCC 49306 / DSM 6799 / DCB-1)</name>
    <dbReference type="NCBI Taxonomy" id="706587"/>
    <lineage>
        <taxon>Bacteria</taxon>
        <taxon>Pseudomonadati</taxon>
        <taxon>Thermodesulfobacteriota</taxon>
        <taxon>Desulfomonilia</taxon>
        <taxon>Desulfomonilales</taxon>
        <taxon>Desulfomonilaceae</taxon>
        <taxon>Desulfomonile</taxon>
    </lineage>
</organism>